<feature type="region of interest" description="Disordered" evidence="1">
    <location>
        <begin position="412"/>
        <end position="435"/>
    </location>
</feature>
<keyword evidence="5" id="KW-1185">Reference proteome</keyword>
<dbReference type="EMBL" id="AP027734">
    <property type="protein sequence ID" value="BDZ54845.1"/>
    <property type="molecule type" value="Genomic_DNA"/>
</dbReference>
<protein>
    <recommendedName>
        <fullName evidence="3">Beta-lactamase-related domain-containing protein</fullName>
    </recommendedName>
</protein>
<accession>A0ABM8H247</accession>
<evidence type="ECO:0000259" key="3">
    <source>
        <dbReference type="Pfam" id="PF00144"/>
    </source>
</evidence>
<dbReference type="InterPro" id="IPR012338">
    <property type="entry name" value="Beta-lactam/transpept-like"/>
</dbReference>
<dbReference type="RefSeq" id="WP_234660284.1">
    <property type="nucleotide sequence ID" value="NZ_AP027734.1"/>
</dbReference>
<keyword evidence="2" id="KW-0732">Signal</keyword>
<name>A0ABM8H247_9MICO</name>
<dbReference type="PROSITE" id="PS51257">
    <property type="entry name" value="PROKAR_LIPOPROTEIN"/>
    <property type="match status" value="1"/>
</dbReference>
<sequence>MRRRLVVATVAAACALVGLAGCTSAGSPAVDHGQVEGRLDSEVAERLDAALADAVRLSGSSGAVAGVWVPWSGTWTTGAGTVDFGDGATEATASTGFQLAAGTGQVTCAIMLGMVDRGDLRLDEPVSALVRGIPGLEGVTVEQLCRHDSGIADYYGPLRRFFVGNPERVWPAGELVASGLAADEHGEPGTTWAESGTGILLLAMGLEQHSGRSWADLAEEYVFGPLELEDTVIPAENRFGYDGALGGYAAGYDAEGARSCEVLVDVSERSSSIGGTDSGARTTLADAKAIVEAYAAGSLFTEATARKVWTLEPFGGEAPGWQSQGIGAQQYGPLRGVAGESVGALSAMYSDPASGLTVVVALNNSTSGEAFVREAAFALASIASKAPAVEDRERPLVELPWSFDQAVQRMTETAACPPPAEAGEDAAEEAPATEG</sequence>
<gene>
    <name evidence="4" type="ORF">GCM10025870_19180</name>
</gene>
<dbReference type="InterPro" id="IPR001466">
    <property type="entry name" value="Beta-lactam-related"/>
</dbReference>
<feature type="chain" id="PRO_5047276950" description="Beta-lactamase-related domain-containing protein" evidence="2">
    <location>
        <begin position="21"/>
        <end position="435"/>
    </location>
</feature>
<dbReference type="PANTHER" id="PTHR46825">
    <property type="entry name" value="D-ALANYL-D-ALANINE-CARBOXYPEPTIDASE/ENDOPEPTIDASE AMPH"/>
    <property type="match status" value="1"/>
</dbReference>
<proteinExistence type="predicted"/>
<feature type="domain" description="Beta-lactamase-related" evidence="3">
    <location>
        <begin position="58"/>
        <end position="376"/>
    </location>
</feature>
<organism evidence="4 5">
    <name type="scientific">Agromyces marinus</name>
    <dbReference type="NCBI Taxonomy" id="1389020"/>
    <lineage>
        <taxon>Bacteria</taxon>
        <taxon>Bacillati</taxon>
        <taxon>Actinomycetota</taxon>
        <taxon>Actinomycetes</taxon>
        <taxon>Micrococcales</taxon>
        <taxon>Microbacteriaceae</taxon>
        <taxon>Agromyces</taxon>
    </lineage>
</organism>
<evidence type="ECO:0000313" key="5">
    <source>
        <dbReference type="Proteomes" id="UP001321477"/>
    </source>
</evidence>
<dbReference type="Proteomes" id="UP001321477">
    <property type="component" value="Chromosome"/>
</dbReference>
<evidence type="ECO:0000313" key="4">
    <source>
        <dbReference type="EMBL" id="BDZ54845.1"/>
    </source>
</evidence>
<reference evidence="5" key="1">
    <citation type="journal article" date="2019" name="Int. J. Syst. Evol. Microbiol.">
        <title>The Global Catalogue of Microorganisms (GCM) 10K type strain sequencing project: providing services to taxonomists for standard genome sequencing and annotation.</title>
        <authorList>
            <consortium name="The Broad Institute Genomics Platform"/>
            <consortium name="The Broad Institute Genome Sequencing Center for Infectious Disease"/>
            <person name="Wu L."/>
            <person name="Ma J."/>
        </authorList>
    </citation>
    <scope>NUCLEOTIDE SEQUENCE [LARGE SCALE GENOMIC DNA]</scope>
    <source>
        <strain evidence="5">NBRC 109019</strain>
    </source>
</reference>
<dbReference type="SUPFAM" id="SSF56601">
    <property type="entry name" value="beta-lactamase/transpeptidase-like"/>
    <property type="match status" value="1"/>
</dbReference>
<dbReference type="InterPro" id="IPR050491">
    <property type="entry name" value="AmpC-like"/>
</dbReference>
<dbReference type="PANTHER" id="PTHR46825:SF7">
    <property type="entry name" value="D-ALANYL-D-ALANINE CARBOXYPEPTIDASE"/>
    <property type="match status" value="1"/>
</dbReference>
<evidence type="ECO:0000256" key="1">
    <source>
        <dbReference type="SAM" id="MobiDB-lite"/>
    </source>
</evidence>
<dbReference type="Gene3D" id="3.40.710.10">
    <property type="entry name" value="DD-peptidase/beta-lactamase superfamily"/>
    <property type="match status" value="1"/>
</dbReference>
<dbReference type="Pfam" id="PF00144">
    <property type="entry name" value="Beta-lactamase"/>
    <property type="match status" value="1"/>
</dbReference>
<evidence type="ECO:0000256" key="2">
    <source>
        <dbReference type="SAM" id="SignalP"/>
    </source>
</evidence>
<feature type="signal peptide" evidence="2">
    <location>
        <begin position="1"/>
        <end position="20"/>
    </location>
</feature>